<accession>A0A3P7DZJ7</accession>
<dbReference type="EMBL" id="UYWW01006535">
    <property type="protein sequence ID" value="VDM14793.1"/>
    <property type="molecule type" value="Genomic_DNA"/>
</dbReference>
<dbReference type="InParanoid" id="A0A3P7DZJ7"/>
<name>A0A3P7DZJ7_WUCBA</name>
<reference evidence="2 3" key="1">
    <citation type="submission" date="2018-11" db="EMBL/GenBank/DDBJ databases">
        <authorList>
            <consortium name="Pathogen Informatics"/>
        </authorList>
    </citation>
    <scope>NUCLEOTIDE SEQUENCE [LARGE SCALE GENOMIC DNA]</scope>
</reference>
<keyword evidence="1" id="KW-0472">Membrane</keyword>
<proteinExistence type="predicted"/>
<feature type="transmembrane region" description="Helical" evidence="1">
    <location>
        <begin position="25"/>
        <end position="48"/>
    </location>
</feature>
<dbReference type="AlphaFoldDB" id="A0A3P7DZJ7"/>
<evidence type="ECO:0000313" key="3">
    <source>
        <dbReference type="Proteomes" id="UP000270924"/>
    </source>
</evidence>
<evidence type="ECO:0000313" key="2">
    <source>
        <dbReference type="EMBL" id="VDM14793.1"/>
    </source>
</evidence>
<protein>
    <submittedName>
        <fullName evidence="2">Uncharacterized protein</fullName>
    </submittedName>
</protein>
<organism evidence="2 3">
    <name type="scientific">Wuchereria bancrofti</name>
    <dbReference type="NCBI Taxonomy" id="6293"/>
    <lineage>
        <taxon>Eukaryota</taxon>
        <taxon>Metazoa</taxon>
        <taxon>Ecdysozoa</taxon>
        <taxon>Nematoda</taxon>
        <taxon>Chromadorea</taxon>
        <taxon>Rhabditida</taxon>
        <taxon>Spirurina</taxon>
        <taxon>Spiruromorpha</taxon>
        <taxon>Filarioidea</taxon>
        <taxon>Onchocercidae</taxon>
        <taxon>Wuchereria</taxon>
    </lineage>
</organism>
<sequence length="52" mass="6154">MLFLDAFLKGLKPQFDDDAIDRLNYYYTPLLLVIFALTLSAKQFVFFLDIYL</sequence>
<keyword evidence="1" id="KW-0812">Transmembrane</keyword>
<dbReference type="OMA" id="QFVFFLD"/>
<keyword evidence="3" id="KW-1185">Reference proteome</keyword>
<gene>
    <name evidence="2" type="ORF">WBA_LOCUS8179</name>
</gene>
<evidence type="ECO:0000256" key="1">
    <source>
        <dbReference type="SAM" id="Phobius"/>
    </source>
</evidence>
<dbReference type="OrthoDB" id="5851496at2759"/>
<dbReference type="Proteomes" id="UP000270924">
    <property type="component" value="Unassembled WGS sequence"/>
</dbReference>
<keyword evidence="1" id="KW-1133">Transmembrane helix</keyword>